<sequence length="63" mass="7303">MKIKLPAKFNKMSIQEQEDILVKNLNIVYFLEKEIKQALAKVRGGTKFEVKEVERPDEALLKA</sequence>
<proteinExistence type="predicted"/>
<dbReference type="EMBL" id="LR798258">
    <property type="protein sequence ID" value="CAB5218528.1"/>
    <property type="molecule type" value="Genomic_DNA"/>
</dbReference>
<protein>
    <submittedName>
        <fullName evidence="1">Uncharacterized protein</fullName>
    </submittedName>
</protein>
<organism evidence="1">
    <name type="scientific">uncultured Caudovirales phage</name>
    <dbReference type="NCBI Taxonomy" id="2100421"/>
    <lineage>
        <taxon>Viruses</taxon>
        <taxon>Duplodnaviria</taxon>
        <taxon>Heunggongvirae</taxon>
        <taxon>Uroviricota</taxon>
        <taxon>Caudoviricetes</taxon>
        <taxon>Peduoviridae</taxon>
        <taxon>Maltschvirus</taxon>
        <taxon>Maltschvirus maltsch</taxon>
    </lineage>
</organism>
<name>A0A6J7WNU8_9CAUD</name>
<evidence type="ECO:0000313" key="1">
    <source>
        <dbReference type="EMBL" id="CAB5218528.1"/>
    </source>
</evidence>
<accession>A0A6J7WNU8</accession>
<reference evidence="1" key="1">
    <citation type="submission" date="2020-05" db="EMBL/GenBank/DDBJ databases">
        <authorList>
            <person name="Chiriac C."/>
            <person name="Salcher M."/>
            <person name="Ghai R."/>
            <person name="Kavagutti S V."/>
        </authorList>
    </citation>
    <scope>NUCLEOTIDE SEQUENCE</scope>
</reference>
<gene>
    <name evidence="1" type="ORF">UFOVP213_26</name>
</gene>